<comment type="subunit">
    <text evidence="2">Homodimer.</text>
</comment>
<evidence type="ECO:0000256" key="4">
    <source>
        <dbReference type="ARBA" id="ARBA00023180"/>
    </source>
</evidence>
<name>A0AAN8P3R4_POLSC</name>
<evidence type="ECO:0000256" key="1">
    <source>
        <dbReference type="ARBA" id="ARBA00010838"/>
    </source>
</evidence>
<protein>
    <submittedName>
        <fullName evidence="8">Uncharacterized protein</fullName>
    </submittedName>
</protein>
<evidence type="ECO:0000256" key="5">
    <source>
        <dbReference type="ARBA" id="ARBA00023295"/>
    </source>
</evidence>
<keyword evidence="7" id="KW-0732">Signal</keyword>
<comment type="caution">
    <text evidence="8">The sequence shown here is derived from an EMBL/GenBank/DDBJ whole genome shotgun (WGS) entry which is preliminary data.</text>
</comment>
<keyword evidence="4" id="KW-0325">Glycoprotein</keyword>
<evidence type="ECO:0000256" key="3">
    <source>
        <dbReference type="ARBA" id="ARBA00022801"/>
    </source>
</evidence>
<evidence type="ECO:0000313" key="8">
    <source>
        <dbReference type="EMBL" id="KAK6636514.1"/>
    </source>
</evidence>
<dbReference type="Pfam" id="PF00232">
    <property type="entry name" value="Glyco_hydro_1"/>
    <property type="match status" value="1"/>
</dbReference>
<dbReference type="SUPFAM" id="SSF51445">
    <property type="entry name" value="(Trans)glycosidases"/>
    <property type="match status" value="1"/>
</dbReference>
<evidence type="ECO:0000256" key="7">
    <source>
        <dbReference type="SAM" id="SignalP"/>
    </source>
</evidence>
<reference evidence="8 9" key="1">
    <citation type="submission" date="2023-10" db="EMBL/GenBank/DDBJ databases">
        <title>Genomes of two closely related lineages of the louse Polyplax serrata with different host specificities.</title>
        <authorList>
            <person name="Martinu J."/>
            <person name="Tarabai H."/>
            <person name="Stefka J."/>
            <person name="Hypsa V."/>
        </authorList>
    </citation>
    <scope>NUCLEOTIDE SEQUENCE [LARGE SCALE GENOMIC DNA]</scope>
    <source>
        <strain evidence="8">HR10_N</strain>
    </source>
</reference>
<dbReference type="PROSITE" id="PS00653">
    <property type="entry name" value="GLYCOSYL_HYDROL_F1_2"/>
    <property type="match status" value="1"/>
</dbReference>
<dbReference type="InterPro" id="IPR001360">
    <property type="entry name" value="Glyco_hydro_1"/>
</dbReference>
<dbReference type="FunFam" id="3.20.20.80:FF:000013">
    <property type="entry name" value="lactase-phlorizin hydrolase"/>
    <property type="match status" value="1"/>
</dbReference>
<dbReference type="Proteomes" id="UP001372834">
    <property type="component" value="Unassembled WGS sequence"/>
</dbReference>
<dbReference type="InterPro" id="IPR017853">
    <property type="entry name" value="GH"/>
</dbReference>
<evidence type="ECO:0000313" key="9">
    <source>
        <dbReference type="Proteomes" id="UP001372834"/>
    </source>
</evidence>
<dbReference type="InterPro" id="IPR033132">
    <property type="entry name" value="GH_1_N_CS"/>
</dbReference>
<dbReference type="GO" id="GO:0008422">
    <property type="term" value="F:beta-glucosidase activity"/>
    <property type="evidence" value="ECO:0007669"/>
    <property type="project" value="TreeGrafter"/>
</dbReference>
<sequence>MHLFSASLSTYFVFAVGFLVAKTNASSFPADFLYGFATASYQIEGAWNEDGKGENVWDRFVHTKPTRVAGNATGDVACDSYHLYEEDVQMLKELNSNVYRFSLSWSRILPRGDSSYINSPGVDYYKKLINSLLANNIQPVVTLFHWDLPQPLQDLGGWTNPLLETYFEDYAKVAFEEFGNSVKWWITFNEPLETCTTTYGGDEGAPDLNMPGIADYLCTHTILKSHARAYHLYNDKYRKQQKGKVGIALNGGWNEPLTDSSIDKKAAELAMVFQLGWYLHPILGPNGDYPKVMRETIDRNSESQNYPRSRLPHFSNYWKNQIMGTLDFIGINHYTTYLTASSNDISKFPSFKNDMGVTFSQNKSWPGSAVSWLHIEPIGFRKKLNWLKHYTNNFPILITENGYADFGELEDTKRIEYYKEYIGQLLKAINEDGCNVIGYIAWSLLDNFEWLDGYRPKFGVYKVDFDDPNRTRTAKSSAKFFKNLFKMMHSDEVEHFLNDFVA</sequence>
<gene>
    <name evidence="8" type="ORF">RUM43_010176</name>
</gene>
<dbReference type="PRINTS" id="PR00131">
    <property type="entry name" value="GLHYDRLASE1"/>
</dbReference>
<keyword evidence="5" id="KW-0326">Glycosidase</keyword>
<feature type="signal peptide" evidence="7">
    <location>
        <begin position="1"/>
        <end position="25"/>
    </location>
</feature>
<dbReference type="PANTHER" id="PTHR10353">
    <property type="entry name" value="GLYCOSYL HYDROLASE"/>
    <property type="match status" value="1"/>
</dbReference>
<proteinExistence type="inferred from homology"/>
<dbReference type="Gene3D" id="3.20.20.80">
    <property type="entry name" value="Glycosidases"/>
    <property type="match status" value="1"/>
</dbReference>
<keyword evidence="3" id="KW-0378">Hydrolase</keyword>
<evidence type="ECO:0000256" key="2">
    <source>
        <dbReference type="ARBA" id="ARBA00011738"/>
    </source>
</evidence>
<comment type="similarity">
    <text evidence="1 6">Belongs to the glycosyl hydrolase 1 family.</text>
</comment>
<dbReference type="GO" id="GO:0005975">
    <property type="term" value="P:carbohydrate metabolic process"/>
    <property type="evidence" value="ECO:0007669"/>
    <property type="project" value="InterPro"/>
</dbReference>
<dbReference type="AlphaFoldDB" id="A0AAN8P3R4"/>
<feature type="chain" id="PRO_5042982721" evidence="7">
    <location>
        <begin position="26"/>
        <end position="502"/>
    </location>
</feature>
<accession>A0AAN8P3R4</accession>
<dbReference type="PANTHER" id="PTHR10353:SF36">
    <property type="entry name" value="LP05116P"/>
    <property type="match status" value="1"/>
</dbReference>
<evidence type="ECO:0000256" key="6">
    <source>
        <dbReference type="RuleBase" id="RU003690"/>
    </source>
</evidence>
<organism evidence="8 9">
    <name type="scientific">Polyplax serrata</name>
    <name type="common">Common mouse louse</name>
    <dbReference type="NCBI Taxonomy" id="468196"/>
    <lineage>
        <taxon>Eukaryota</taxon>
        <taxon>Metazoa</taxon>
        <taxon>Ecdysozoa</taxon>
        <taxon>Arthropoda</taxon>
        <taxon>Hexapoda</taxon>
        <taxon>Insecta</taxon>
        <taxon>Pterygota</taxon>
        <taxon>Neoptera</taxon>
        <taxon>Paraneoptera</taxon>
        <taxon>Psocodea</taxon>
        <taxon>Troctomorpha</taxon>
        <taxon>Phthiraptera</taxon>
        <taxon>Anoplura</taxon>
        <taxon>Polyplacidae</taxon>
        <taxon>Polyplax</taxon>
    </lineage>
</organism>
<dbReference type="EMBL" id="JAWJWE010000004">
    <property type="protein sequence ID" value="KAK6636514.1"/>
    <property type="molecule type" value="Genomic_DNA"/>
</dbReference>